<keyword evidence="7" id="KW-0456">Lyase</keyword>
<dbReference type="Proteomes" id="UP000075320">
    <property type="component" value="Unassembled WGS sequence"/>
</dbReference>
<evidence type="ECO:0000313" key="11">
    <source>
        <dbReference type="EMBL" id="KYG60988.1"/>
    </source>
</evidence>
<name>A0A150WDW7_BDEBC</name>
<dbReference type="Gene3D" id="3.20.190.10">
    <property type="entry name" value="MutM-like, N-terminal"/>
    <property type="match status" value="1"/>
</dbReference>
<dbReference type="GO" id="GO:0006284">
    <property type="term" value="P:base-excision repair"/>
    <property type="evidence" value="ECO:0007669"/>
    <property type="project" value="InterPro"/>
</dbReference>
<dbReference type="SMART" id="SM01232">
    <property type="entry name" value="H2TH"/>
    <property type="match status" value="1"/>
</dbReference>
<evidence type="ECO:0000256" key="5">
    <source>
        <dbReference type="ARBA" id="ARBA00023125"/>
    </source>
</evidence>
<proteinExistence type="inferred from homology"/>
<evidence type="ECO:0000256" key="9">
    <source>
        <dbReference type="ARBA" id="ARBA00023295"/>
    </source>
</evidence>
<evidence type="ECO:0000259" key="10">
    <source>
        <dbReference type="PROSITE" id="PS51068"/>
    </source>
</evidence>
<keyword evidence="6" id="KW-0234">DNA repair</keyword>
<dbReference type="SUPFAM" id="SSF81624">
    <property type="entry name" value="N-terminal domain of MutM-like DNA repair proteins"/>
    <property type="match status" value="1"/>
</dbReference>
<dbReference type="InterPro" id="IPR035937">
    <property type="entry name" value="FPG_N"/>
</dbReference>
<comment type="caution">
    <text evidence="11">The sequence shown here is derived from an EMBL/GenBank/DDBJ whole genome shotgun (WGS) entry which is preliminary data.</text>
</comment>
<dbReference type="EMBL" id="LUKE01000008">
    <property type="protein sequence ID" value="KYG60988.1"/>
    <property type="molecule type" value="Genomic_DNA"/>
</dbReference>
<evidence type="ECO:0000256" key="6">
    <source>
        <dbReference type="ARBA" id="ARBA00023204"/>
    </source>
</evidence>
<dbReference type="GO" id="GO:0003684">
    <property type="term" value="F:damaged DNA binding"/>
    <property type="evidence" value="ECO:0007669"/>
    <property type="project" value="InterPro"/>
</dbReference>
<dbReference type="InterPro" id="IPR015886">
    <property type="entry name" value="H2TH_FPG"/>
</dbReference>
<feature type="domain" description="Formamidopyrimidine-DNA glycosylase catalytic" evidence="10">
    <location>
        <begin position="2"/>
        <end position="140"/>
    </location>
</feature>
<dbReference type="Gene3D" id="1.10.8.50">
    <property type="match status" value="1"/>
</dbReference>
<keyword evidence="8" id="KW-0511">Multifunctional enzyme</keyword>
<dbReference type="GO" id="GO:0016829">
    <property type="term" value="F:lyase activity"/>
    <property type="evidence" value="ECO:0007669"/>
    <property type="project" value="UniProtKB-KW"/>
</dbReference>
<dbReference type="GO" id="GO:0008270">
    <property type="term" value="F:zinc ion binding"/>
    <property type="evidence" value="ECO:0007669"/>
    <property type="project" value="InterPro"/>
</dbReference>
<dbReference type="SUPFAM" id="SSF46946">
    <property type="entry name" value="S13-like H2TH domain"/>
    <property type="match status" value="1"/>
</dbReference>
<keyword evidence="9" id="KW-0326">Glycosidase</keyword>
<keyword evidence="3" id="KW-0227">DNA damage</keyword>
<evidence type="ECO:0000256" key="8">
    <source>
        <dbReference type="ARBA" id="ARBA00023268"/>
    </source>
</evidence>
<keyword evidence="5" id="KW-0238">DNA-binding</keyword>
<dbReference type="Pfam" id="PF06831">
    <property type="entry name" value="H2TH"/>
    <property type="match status" value="1"/>
</dbReference>
<comment type="similarity">
    <text evidence="2">Belongs to the FPG family.</text>
</comment>
<evidence type="ECO:0000256" key="4">
    <source>
        <dbReference type="ARBA" id="ARBA00022801"/>
    </source>
</evidence>
<dbReference type="RefSeq" id="WP_061836883.1">
    <property type="nucleotide sequence ID" value="NZ_LUKE01000008.1"/>
</dbReference>
<evidence type="ECO:0000313" key="12">
    <source>
        <dbReference type="Proteomes" id="UP000075320"/>
    </source>
</evidence>
<keyword evidence="4" id="KW-0378">Hydrolase</keyword>
<dbReference type="GO" id="GO:0008534">
    <property type="term" value="F:oxidized purine nucleobase lesion DNA N-glycosylase activity"/>
    <property type="evidence" value="ECO:0007669"/>
    <property type="project" value="UniProtKB-EC"/>
</dbReference>
<dbReference type="OrthoDB" id="5657047at2"/>
<dbReference type="Pfam" id="PF01149">
    <property type="entry name" value="Fapy_DNA_glyco"/>
    <property type="match status" value="1"/>
</dbReference>
<dbReference type="AlphaFoldDB" id="A0A150WDW7"/>
<dbReference type="PANTHER" id="PTHR22993">
    <property type="entry name" value="FORMAMIDOPYRIMIDINE-DNA GLYCOSYLASE"/>
    <property type="match status" value="1"/>
</dbReference>
<dbReference type="PROSITE" id="PS51068">
    <property type="entry name" value="FPG_CAT"/>
    <property type="match status" value="1"/>
</dbReference>
<organism evidence="11 12">
    <name type="scientific">Bdellovibrio bacteriovorus</name>
    <dbReference type="NCBI Taxonomy" id="959"/>
    <lineage>
        <taxon>Bacteria</taxon>
        <taxon>Pseudomonadati</taxon>
        <taxon>Bdellovibrionota</taxon>
        <taxon>Bdellovibrionia</taxon>
        <taxon>Bdellovibrionales</taxon>
        <taxon>Pseudobdellovibrionaceae</taxon>
        <taxon>Bdellovibrio</taxon>
    </lineage>
</organism>
<protein>
    <recommendedName>
        <fullName evidence="10">Formamidopyrimidine-DNA glycosylase catalytic domain-containing protein</fullName>
    </recommendedName>
</protein>
<dbReference type="GO" id="GO:0003906">
    <property type="term" value="F:DNA-(apurinic or apyrimidinic site) endonuclease activity"/>
    <property type="evidence" value="ECO:0007669"/>
    <property type="project" value="InterPro"/>
</dbReference>
<evidence type="ECO:0000256" key="3">
    <source>
        <dbReference type="ARBA" id="ARBA00022763"/>
    </source>
</evidence>
<keyword evidence="12" id="KW-1185">Reference proteome</keyword>
<sequence>MPELAEVEAVRRKLASTLKGRKIKEIVTDDKDRWLFAFVRSAEVEKALVGAKITGAGRKGKYFWLELNKKPWPIFHLGMSGNISLLEDASTGRHRDIWGGTKLWSLEDDDDPKGRMWFCRLLLICDKKIEMAFTDPRRFGRMWLADDPWEHPRIKRLGFDPLIDWPTVKVLSEKLKKRKKAIKAVLLDQTLFAGIGNWLADEILFQARIAPHRLASELKPAELKLLHKMTLAVVKKAASVDADYERFPKTWLFHHRWGKSKNAKTSKGQKIQHDEVGGRTTAWVPGWQK</sequence>
<reference evidence="11 12" key="1">
    <citation type="submission" date="2016-03" db="EMBL/GenBank/DDBJ databases">
        <authorList>
            <person name="Ploux O."/>
        </authorList>
    </citation>
    <scope>NUCLEOTIDE SEQUENCE [LARGE SCALE GENOMIC DNA]</scope>
    <source>
        <strain evidence="11 12">R0</strain>
    </source>
</reference>
<dbReference type="PANTHER" id="PTHR22993:SF9">
    <property type="entry name" value="FORMAMIDOPYRIMIDINE-DNA GLYCOSYLASE"/>
    <property type="match status" value="1"/>
</dbReference>
<evidence type="ECO:0000256" key="2">
    <source>
        <dbReference type="ARBA" id="ARBA00009409"/>
    </source>
</evidence>
<gene>
    <name evidence="11" type="ORF">AZI86_18935</name>
</gene>
<dbReference type="FunFam" id="1.10.8.50:FF:000009">
    <property type="entry name" value="Formamidopyrimidine-DNA glycosylase"/>
    <property type="match status" value="1"/>
</dbReference>
<dbReference type="InterPro" id="IPR012319">
    <property type="entry name" value="FPG_cat"/>
</dbReference>
<dbReference type="InterPro" id="IPR010979">
    <property type="entry name" value="Ribosomal_uS13-like_H2TH"/>
</dbReference>
<dbReference type="SMART" id="SM00898">
    <property type="entry name" value="Fapy_DNA_glyco"/>
    <property type="match status" value="1"/>
</dbReference>
<evidence type="ECO:0000256" key="7">
    <source>
        <dbReference type="ARBA" id="ARBA00023239"/>
    </source>
</evidence>
<accession>A0A150WDW7</accession>
<evidence type="ECO:0000256" key="1">
    <source>
        <dbReference type="ARBA" id="ARBA00001668"/>
    </source>
</evidence>
<comment type="catalytic activity">
    <reaction evidence="1">
        <text>Hydrolysis of DNA containing ring-opened 7-methylguanine residues, releasing 2,6-diamino-4-hydroxy-5-(N-methyl)formamidopyrimidine.</text>
        <dbReference type="EC" id="3.2.2.23"/>
    </reaction>
</comment>